<keyword evidence="2 4" id="KW-0548">Nucleotidyltransferase</keyword>
<dbReference type="InterPro" id="IPR029044">
    <property type="entry name" value="Nucleotide-diphossugar_trans"/>
</dbReference>
<dbReference type="EMBL" id="VGLS01000906">
    <property type="protein sequence ID" value="MBM3226426.1"/>
    <property type="molecule type" value="Genomic_DNA"/>
</dbReference>
<dbReference type="SUPFAM" id="SSF53448">
    <property type="entry name" value="Nucleotide-diphospho-sugar transferases"/>
    <property type="match status" value="1"/>
</dbReference>
<dbReference type="PANTHER" id="PTHR43584:SF8">
    <property type="entry name" value="N-ACETYLMURAMATE ALPHA-1-PHOSPHATE URIDYLYLTRANSFERASE"/>
    <property type="match status" value="1"/>
</dbReference>
<dbReference type="InterPro" id="IPR025877">
    <property type="entry name" value="MobA-like_NTP_Trfase"/>
</dbReference>
<dbReference type="PANTHER" id="PTHR43584">
    <property type="entry name" value="NUCLEOTIDYL TRANSFERASE"/>
    <property type="match status" value="1"/>
</dbReference>
<keyword evidence="1" id="KW-0808">Transferase</keyword>
<protein>
    <submittedName>
        <fullName evidence="4">Phosphocholine cytidylyltransferase family protein</fullName>
    </submittedName>
</protein>
<organism evidence="4 5">
    <name type="scientific">Tectimicrobiota bacterium</name>
    <dbReference type="NCBI Taxonomy" id="2528274"/>
    <lineage>
        <taxon>Bacteria</taxon>
        <taxon>Pseudomonadati</taxon>
        <taxon>Nitrospinota/Tectimicrobiota group</taxon>
        <taxon>Candidatus Tectimicrobiota</taxon>
    </lineage>
</organism>
<evidence type="ECO:0000313" key="5">
    <source>
        <dbReference type="Proteomes" id="UP000712673"/>
    </source>
</evidence>
<dbReference type="Proteomes" id="UP000712673">
    <property type="component" value="Unassembled WGS sequence"/>
</dbReference>
<dbReference type="CDD" id="cd02523">
    <property type="entry name" value="PC_cytidylyltransferase"/>
    <property type="match status" value="1"/>
</dbReference>
<dbReference type="Gene3D" id="3.90.550.10">
    <property type="entry name" value="Spore Coat Polysaccharide Biosynthesis Protein SpsA, Chain A"/>
    <property type="match status" value="1"/>
</dbReference>
<proteinExistence type="predicted"/>
<accession>A0A938B4H2</accession>
<feature type="domain" description="MobA-like NTP transferase" evidence="3">
    <location>
        <begin position="3"/>
        <end position="147"/>
    </location>
</feature>
<dbReference type="Pfam" id="PF12804">
    <property type="entry name" value="NTP_transf_3"/>
    <property type="match status" value="1"/>
</dbReference>
<reference evidence="4" key="1">
    <citation type="submission" date="2019-03" db="EMBL/GenBank/DDBJ databases">
        <title>Lake Tanganyika Metagenome-Assembled Genomes (MAGs).</title>
        <authorList>
            <person name="Tran P."/>
        </authorList>
    </citation>
    <scope>NUCLEOTIDE SEQUENCE</scope>
    <source>
        <strain evidence="4">K_DeepCast_65m_m2_066</strain>
    </source>
</reference>
<dbReference type="InterPro" id="IPR050065">
    <property type="entry name" value="GlmU-like"/>
</dbReference>
<evidence type="ECO:0000256" key="2">
    <source>
        <dbReference type="ARBA" id="ARBA00022695"/>
    </source>
</evidence>
<name>A0A938B4H2_UNCTE</name>
<gene>
    <name evidence="4" type="ORF">FJZ47_21900</name>
</gene>
<evidence type="ECO:0000256" key="1">
    <source>
        <dbReference type="ARBA" id="ARBA00022679"/>
    </source>
</evidence>
<dbReference type="AlphaFoldDB" id="A0A938B4H2"/>
<sequence length="245" mass="27413">MQAIILAAGRSSRLASALQGQPKCLAPLDDLYLIEYQLEMLRYCGITEVCIVLGYRAEEVRSVVGRRCHYILNERYAETNSLYSLSLARHWVRETFLVLNCDVLAHPHIYRQLLATPGNALAYDSRSGTEDEHMKVVFANGQLQRISKALPAVDSQGENVGLLKFATWSVEPFFREAQAALALEGDNQWAPAAVQRFALNWPMGGVDITGMPWIEIDFPEDLEAASTRVWPTIRPVFHQAIPLAA</sequence>
<dbReference type="GO" id="GO:0016779">
    <property type="term" value="F:nucleotidyltransferase activity"/>
    <property type="evidence" value="ECO:0007669"/>
    <property type="project" value="UniProtKB-KW"/>
</dbReference>
<evidence type="ECO:0000259" key="3">
    <source>
        <dbReference type="Pfam" id="PF12804"/>
    </source>
</evidence>
<evidence type="ECO:0000313" key="4">
    <source>
        <dbReference type="EMBL" id="MBM3226426.1"/>
    </source>
</evidence>
<comment type="caution">
    <text evidence="4">The sequence shown here is derived from an EMBL/GenBank/DDBJ whole genome shotgun (WGS) entry which is preliminary data.</text>
</comment>